<proteinExistence type="predicted"/>
<organism evidence="1 2">
    <name type="scientific">Panagrolaimus sp. JU765</name>
    <dbReference type="NCBI Taxonomy" id="591449"/>
    <lineage>
        <taxon>Eukaryota</taxon>
        <taxon>Metazoa</taxon>
        <taxon>Ecdysozoa</taxon>
        <taxon>Nematoda</taxon>
        <taxon>Chromadorea</taxon>
        <taxon>Rhabditida</taxon>
        <taxon>Tylenchina</taxon>
        <taxon>Panagrolaimomorpha</taxon>
        <taxon>Panagrolaimoidea</taxon>
        <taxon>Panagrolaimidae</taxon>
        <taxon>Panagrolaimus</taxon>
    </lineage>
</organism>
<protein>
    <submittedName>
        <fullName evidence="2">Protein kinase domain-containing protein</fullName>
    </submittedName>
</protein>
<sequence length="542" mass="61924">MLPPIDGSPPNPTTSRPINNEKISEKTVLIIIFGAIGGSLTLFCAGSFIYRQRMSWKAKLESIRANHHKKDEEHVDVTLDYWELTWDRLLVKSDKLGSGAFGQVLRGKIIGKPPCVDHFYVNLQQRNVTQMENADVAIKMLPKYADDAAKKEFMNEIELMKLIGYHENIVNMLGCVTVGHPLCLVLEFCPFRDLHQYVKARKKFLASKSIIHRDLAARNILIDSDRNAKISDFGLCIHASENMGSVRKNTIAVSATGRLPIKWLAIESLKKHEFSLKSDIWSFGIVLYEMYSFGEVPFSKIEPKDLIEHLERGNRPEKPELCTKEIYDVMMKCWNENPEDRPSFEELLTVFTVFLERSTETYGYLPLLKTENAPLANETNCKTNDGVADSKKTRKSDSFNFFGALSRRWSTISGNKNDSRTELNETVVPGPSNPKWMKNYYEDHPDLEIGNRSRFQSFISDSVASTHGSMDPGVEMINGRPRLRNQLSENFASTNSSMRKSLSFNHADRKPDNHDNRRMSFGLKQLFLKKFKQESNHNTPEK</sequence>
<accession>A0AC34QZU9</accession>
<evidence type="ECO:0000313" key="1">
    <source>
        <dbReference type="Proteomes" id="UP000887576"/>
    </source>
</evidence>
<evidence type="ECO:0000313" key="2">
    <source>
        <dbReference type="WBParaSite" id="JU765_v2.g2073.t1"/>
    </source>
</evidence>
<dbReference type="WBParaSite" id="JU765_v2.g2073.t1">
    <property type="protein sequence ID" value="JU765_v2.g2073.t1"/>
    <property type="gene ID" value="JU765_v2.g2073"/>
</dbReference>
<dbReference type="Proteomes" id="UP000887576">
    <property type="component" value="Unplaced"/>
</dbReference>
<name>A0AC34QZU9_9BILA</name>
<reference evidence="2" key="1">
    <citation type="submission" date="2022-11" db="UniProtKB">
        <authorList>
            <consortium name="WormBaseParasite"/>
        </authorList>
    </citation>
    <scope>IDENTIFICATION</scope>
</reference>